<evidence type="ECO:0000313" key="10">
    <source>
        <dbReference type="EMBL" id="CAE0430093.1"/>
    </source>
</evidence>
<evidence type="ECO:0000256" key="3">
    <source>
        <dbReference type="ARBA" id="ARBA00022723"/>
    </source>
</evidence>
<dbReference type="PRINTS" id="PR00385">
    <property type="entry name" value="P450"/>
</dbReference>
<dbReference type="InterPro" id="IPR036396">
    <property type="entry name" value="Cyt_P450_sf"/>
</dbReference>
<evidence type="ECO:0000256" key="5">
    <source>
        <dbReference type="ARBA" id="ARBA00023004"/>
    </source>
</evidence>
<dbReference type="GO" id="GO:0004497">
    <property type="term" value="F:monooxygenase activity"/>
    <property type="evidence" value="ECO:0007669"/>
    <property type="project" value="UniProtKB-KW"/>
</dbReference>
<evidence type="ECO:0000256" key="7">
    <source>
        <dbReference type="PIRSR" id="PIRSR602401-1"/>
    </source>
</evidence>
<feature type="binding site" description="axial binding residue" evidence="7">
    <location>
        <position position="136"/>
    </location>
    <ligand>
        <name>heme</name>
        <dbReference type="ChEBI" id="CHEBI:30413"/>
    </ligand>
    <ligandPart>
        <name>Fe</name>
        <dbReference type="ChEBI" id="CHEBI:18248"/>
    </ligandPart>
</feature>
<keyword evidence="2 7" id="KW-0349">Heme</keyword>
<gene>
    <name evidence="10" type="ORF">ASTO00021_LOCUS413</name>
</gene>
<evidence type="ECO:0000256" key="8">
    <source>
        <dbReference type="SAM" id="MobiDB-lite"/>
    </source>
</evidence>
<dbReference type="Gene3D" id="3.10.120.10">
    <property type="entry name" value="Cytochrome b5-like heme/steroid binding domain"/>
    <property type="match status" value="1"/>
</dbReference>
<dbReference type="InterPro" id="IPR002401">
    <property type="entry name" value="Cyt_P450_E_grp-I"/>
</dbReference>
<keyword evidence="3 7" id="KW-0479">Metal-binding</keyword>
<dbReference type="SUPFAM" id="SSF55856">
    <property type="entry name" value="Cytochrome b5-like heme/steroid binding domain"/>
    <property type="match status" value="1"/>
</dbReference>
<dbReference type="Pfam" id="PF00173">
    <property type="entry name" value="Cyt-b5"/>
    <property type="match status" value="1"/>
</dbReference>
<dbReference type="GO" id="GO:0020037">
    <property type="term" value="F:heme binding"/>
    <property type="evidence" value="ECO:0007669"/>
    <property type="project" value="InterPro"/>
</dbReference>
<dbReference type="PRINTS" id="PR00463">
    <property type="entry name" value="EP450I"/>
</dbReference>
<dbReference type="AlphaFoldDB" id="A0A7S3PCN2"/>
<keyword evidence="5 7" id="KW-0408">Iron</keyword>
<dbReference type="InterPro" id="IPR036400">
    <property type="entry name" value="Cyt_B5-like_heme/steroid_sf"/>
</dbReference>
<comment type="similarity">
    <text evidence="1">Belongs to the cytochrome P450 family.</text>
</comment>
<dbReference type="SMART" id="SM01117">
    <property type="entry name" value="Cyt-b5"/>
    <property type="match status" value="1"/>
</dbReference>
<dbReference type="InterPro" id="IPR001199">
    <property type="entry name" value="Cyt_B5-like_heme/steroid-bd"/>
</dbReference>
<keyword evidence="6" id="KW-0503">Monooxygenase</keyword>
<evidence type="ECO:0000256" key="1">
    <source>
        <dbReference type="ARBA" id="ARBA00010617"/>
    </source>
</evidence>
<dbReference type="Gene3D" id="1.10.630.10">
    <property type="entry name" value="Cytochrome P450"/>
    <property type="match status" value="1"/>
</dbReference>
<evidence type="ECO:0000256" key="4">
    <source>
        <dbReference type="ARBA" id="ARBA00023002"/>
    </source>
</evidence>
<evidence type="ECO:0000259" key="9">
    <source>
        <dbReference type="PROSITE" id="PS50255"/>
    </source>
</evidence>
<dbReference type="PANTHER" id="PTHR24291">
    <property type="entry name" value="CYTOCHROME P450 FAMILY 4"/>
    <property type="match status" value="1"/>
</dbReference>
<evidence type="ECO:0000256" key="2">
    <source>
        <dbReference type="ARBA" id="ARBA00022617"/>
    </source>
</evidence>
<protein>
    <recommendedName>
        <fullName evidence="9">Cytochrome b5 heme-binding domain-containing protein</fullName>
    </recommendedName>
</protein>
<dbReference type="PANTHER" id="PTHR24291:SF50">
    <property type="entry name" value="BIFUNCTIONAL ALBAFLAVENONE MONOOXYGENASE_TERPENE SYNTHASE"/>
    <property type="match status" value="1"/>
</dbReference>
<dbReference type="GO" id="GO:0005506">
    <property type="term" value="F:iron ion binding"/>
    <property type="evidence" value="ECO:0007669"/>
    <property type="project" value="InterPro"/>
</dbReference>
<dbReference type="EMBL" id="HBIN01000841">
    <property type="protein sequence ID" value="CAE0430093.1"/>
    <property type="molecule type" value="Transcribed_RNA"/>
</dbReference>
<organism evidence="10">
    <name type="scientific">Aplanochytrium stocchinoi</name>
    <dbReference type="NCBI Taxonomy" id="215587"/>
    <lineage>
        <taxon>Eukaryota</taxon>
        <taxon>Sar</taxon>
        <taxon>Stramenopiles</taxon>
        <taxon>Bigyra</taxon>
        <taxon>Labyrinthulomycetes</taxon>
        <taxon>Thraustochytrida</taxon>
        <taxon>Thraustochytriidae</taxon>
        <taxon>Aplanochytrium</taxon>
    </lineage>
</organism>
<reference evidence="10" key="1">
    <citation type="submission" date="2021-01" db="EMBL/GenBank/DDBJ databases">
        <authorList>
            <person name="Corre E."/>
            <person name="Pelletier E."/>
            <person name="Niang G."/>
            <person name="Scheremetjew M."/>
            <person name="Finn R."/>
            <person name="Kale V."/>
            <person name="Holt S."/>
            <person name="Cochrane G."/>
            <person name="Meng A."/>
            <person name="Brown T."/>
            <person name="Cohen L."/>
        </authorList>
    </citation>
    <scope>NUCLEOTIDE SEQUENCE</scope>
    <source>
        <strain evidence="10">GSBS06</strain>
    </source>
</reference>
<feature type="domain" description="Cytochrome b5 heme-binding" evidence="9">
    <location>
        <begin position="205"/>
        <end position="286"/>
    </location>
</feature>
<name>A0A7S3PCN2_9STRA</name>
<sequence>MAMVLYHLSQNQDVQEKCRENVLEVLGGQHEKPKLHKLFHMQYLLAVIKETLRLFPTVPMVTREVTQTHDDGVCPRFKEESTFGITLNFFGVHYNPKAWNKPNEFIPERWIDPSIDEGVDREQRVYAPFALGKRACLGRQFAYFEMLTVISMILQKYRLVPIKGADKIKIHEGGTLVVDNSFRLQFKKYVRGEKVEAPSKVPKFEPEYTLEEVARHHTLEDLWVIMDGGVYDITKYAEIQGKGGHPGGSEILVAYGGADVTAEFDFISHSKFARRLLSRYRIGKLRTGMKGLLNKEDQTKHILGEDLVRGRRRTTVPVRDVPLDEPSPMRNLQTSHT</sequence>
<dbReference type="PROSITE" id="PS50255">
    <property type="entry name" value="CYTOCHROME_B5_2"/>
    <property type="match status" value="1"/>
</dbReference>
<proteinExistence type="inferred from homology"/>
<dbReference type="Pfam" id="PF00067">
    <property type="entry name" value="p450"/>
    <property type="match status" value="1"/>
</dbReference>
<dbReference type="SUPFAM" id="SSF48264">
    <property type="entry name" value="Cytochrome P450"/>
    <property type="match status" value="1"/>
</dbReference>
<accession>A0A7S3PCN2</accession>
<comment type="cofactor">
    <cofactor evidence="7">
        <name>heme</name>
        <dbReference type="ChEBI" id="CHEBI:30413"/>
    </cofactor>
</comment>
<keyword evidence="4" id="KW-0560">Oxidoreductase</keyword>
<dbReference type="InterPro" id="IPR001128">
    <property type="entry name" value="Cyt_P450"/>
</dbReference>
<feature type="region of interest" description="Disordered" evidence="8">
    <location>
        <begin position="314"/>
        <end position="337"/>
    </location>
</feature>
<dbReference type="GO" id="GO:0016705">
    <property type="term" value="F:oxidoreductase activity, acting on paired donors, with incorporation or reduction of molecular oxygen"/>
    <property type="evidence" value="ECO:0007669"/>
    <property type="project" value="InterPro"/>
</dbReference>
<evidence type="ECO:0000256" key="6">
    <source>
        <dbReference type="ARBA" id="ARBA00023033"/>
    </source>
</evidence>
<dbReference type="InterPro" id="IPR050196">
    <property type="entry name" value="Cytochrome_P450_Monoox"/>
</dbReference>